<name>A0A3B0TTR2_9ZZZZ</name>
<protein>
    <submittedName>
        <fullName evidence="6">4-hydroxy-3-methylbut-2-enyl diphosphate reductase</fullName>
        <ecNumber evidence="6">1.17.7.4</ecNumber>
    </submittedName>
</protein>
<dbReference type="NCBIfam" id="NF002187">
    <property type="entry name" value="PRK01045.1-1"/>
    <property type="match status" value="1"/>
</dbReference>
<sequence length="288" mass="32514">MKVEIDKSSGFCFGVVNAIKVAEDSLKDTDKLYSLGDIVHNSAEINRLKEMGLVTVSRQEYLQLKDTRVLIRAHGEPPETYEYALKNNIELIDATCTVVLKLQQRVKESYSEGEKHQGQIVILGKKGHAEVVGLNGYANNEAIIIQEEENLEEIDFSKPITIYAQTTRSIEEFRALSEKIKKLAQEGVQVVVKDTVCRQVSNRVPRLRAFVKNYGIILFVAGLKSSNGKFLYEVCKQENPNTKFVTNIDDLEGRWFTHVDSVGICGATSTPQWLMEEVAEWVRHLPPL</sequence>
<dbReference type="InterPro" id="IPR003451">
    <property type="entry name" value="LytB/IspH"/>
</dbReference>
<dbReference type="HAMAP" id="MF_00191">
    <property type="entry name" value="IspH"/>
    <property type="match status" value="1"/>
</dbReference>
<organism evidence="6">
    <name type="scientific">hydrothermal vent metagenome</name>
    <dbReference type="NCBI Taxonomy" id="652676"/>
    <lineage>
        <taxon>unclassified sequences</taxon>
        <taxon>metagenomes</taxon>
        <taxon>ecological metagenomes</taxon>
    </lineage>
</organism>
<keyword evidence="3" id="KW-0479">Metal-binding</keyword>
<dbReference type="PANTHER" id="PTHR30426:SF0">
    <property type="entry name" value="4-HYDROXY-3-METHYLBUT-2-ENYL DIPHOSPHATE REDUCTASE"/>
    <property type="match status" value="1"/>
</dbReference>
<keyword evidence="5" id="KW-0411">Iron-sulfur</keyword>
<dbReference type="GO" id="GO:0051745">
    <property type="term" value="F:4-hydroxy-3-methylbut-2-enyl diphosphate reductase activity"/>
    <property type="evidence" value="ECO:0007669"/>
    <property type="project" value="UniProtKB-EC"/>
</dbReference>
<gene>
    <name evidence="6" type="ORF">MNBD_BACTEROID01-897</name>
</gene>
<dbReference type="GO" id="GO:0019288">
    <property type="term" value="P:isopentenyl diphosphate biosynthetic process, methylerythritol 4-phosphate pathway"/>
    <property type="evidence" value="ECO:0007669"/>
    <property type="project" value="InterPro"/>
</dbReference>
<keyword evidence="4" id="KW-0408">Iron</keyword>
<evidence type="ECO:0000256" key="2">
    <source>
        <dbReference type="ARBA" id="ARBA00022485"/>
    </source>
</evidence>
<evidence type="ECO:0000256" key="4">
    <source>
        <dbReference type="ARBA" id="ARBA00023004"/>
    </source>
</evidence>
<reference evidence="6" key="1">
    <citation type="submission" date="2018-06" db="EMBL/GenBank/DDBJ databases">
        <authorList>
            <person name="Zhirakovskaya E."/>
        </authorList>
    </citation>
    <scope>NUCLEOTIDE SEQUENCE</scope>
</reference>
<dbReference type="AlphaFoldDB" id="A0A3B0TTR2"/>
<dbReference type="EMBL" id="UOEP01000163">
    <property type="protein sequence ID" value="VAW22031.1"/>
    <property type="molecule type" value="Genomic_DNA"/>
</dbReference>
<evidence type="ECO:0000256" key="1">
    <source>
        <dbReference type="ARBA" id="ARBA00001966"/>
    </source>
</evidence>
<proteinExistence type="inferred from homology"/>
<dbReference type="GO" id="GO:0046872">
    <property type="term" value="F:metal ion binding"/>
    <property type="evidence" value="ECO:0007669"/>
    <property type="project" value="UniProtKB-KW"/>
</dbReference>
<dbReference type="NCBIfam" id="TIGR00216">
    <property type="entry name" value="ispH_lytB"/>
    <property type="match status" value="1"/>
</dbReference>
<dbReference type="GO" id="GO:0050992">
    <property type="term" value="P:dimethylallyl diphosphate biosynthetic process"/>
    <property type="evidence" value="ECO:0007669"/>
    <property type="project" value="InterPro"/>
</dbReference>
<comment type="cofactor">
    <cofactor evidence="1">
        <name>[4Fe-4S] cluster</name>
        <dbReference type="ChEBI" id="CHEBI:49883"/>
    </cofactor>
</comment>
<evidence type="ECO:0000313" key="6">
    <source>
        <dbReference type="EMBL" id="VAW22031.1"/>
    </source>
</evidence>
<evidence type="ECO:0000256" key="3">
    <source>
        <dbReference type="ARBA" id="ARBA00022723"/>
    </source>
</evidence>
<keyword evidence="6" id="KW-0560">Oxidoreductase</keyword>
<dbReference type="Gene3D" id="3.40.1010.20">
    <property type="entry name" value="4-hydroxy-3-methylbut-2-enyl diphosphate reductase, catalytic domain"/>
    <property type="match status" value="2"/>
</dbReference>
<dbReference type="EC" id="1.17.7.4" evidence="6"/>
<dbReference type="Pfam" id="PF02401">
    <property type="entry name" value="LYTB"/>
    <property type="match status" value="1"/>
</dbReference>
<evidence type="ECO:0000256" key="5">
    <source>
        <dbReference type="ARBA" id="ARBA00023014"/>
    </source>
</evidence>
<dbReference type="Gene3D" id="3.40.50.11270">
    <property type="match status" value="1"/>
</dbReference>
<dbReference type="CDD" id="cd13944">
    <property type="entry name" value="lytB_ispH"/>
    <property type="match status" value="1"/>
</dbReference>
<accession>A0A3B0TTR2</accession>
<keyword evidence="2" id="KW-0004">4Fe-4S</keyword>
<dbReference type="PANTHER" id="PTHR30426">
    <property type="entry name" value="4-HYDROXY-3-METHYLBUT-2-ENYL DIPHOSPHATE REDUCTASE"/>
    <property type="match status" value="1"/>
</dbReference>
<dbReference type="GO" id="GO:0051539">
    <property type="term" value="F:4 iron, 4 sulfur cluster binding"/>
    <property type="evidence" value="ECO:0007669"/>
    <property type="project" value="UniProtKB-KW"/>
</dbReference>